<evidence type="ECO:0000313" key="1">
    <source>
        <dbReference type="EMBL" id="SHH40129.1"/>
    </source>
</evidence>
<proteinExistence type="predicted"/>
<dbReference type="EMBL" id="FQXN01000003">
    <property type="protein sequence ID" value="SHH40129.1"/>
    <property type="molecule type" value="Genomic_DNA"/>
</dbReference>
<evidence type="ECO:0000313" key="2">
    <source>
        <dbReference type="Proteomes" id="UP000242592"/>
    </source>
</evidence>
<accession>A0A1M5SNI5</accession>
<dbReference type="AlphaFoldDB" id="A0A1M5SNI5"/>
<organism evidence="1 2">
    <name type="scientific">Thermosipho atlanticus DSM 15807</name>
    <dbReference type="NCBI Taxonomy" id="1123380"/>
    <lineage>
        <taxon>Bacteria</taxon>
        <taxon>Thermotogati</taxon>
        <taxon>Thermotogota</taxon>
        <taxon>Thermotogae</taxon>
        <taxon>Thermotogales</taxon>
        <taxon>Fervidobacteriaceae</taxon>
        <taxon>Thermosipho</taxon>
    </lineage>
</organism>
<sequence>MELTPEIIKIQENMKPGVITAEGFLGNDSRNIVEIIRDDEREMTKLGLNFEVVAKKMRELLNNGKKGFELPVRFGKFEVIVYEARGFLPCPFQDGIFRKVIAVVTNSEINKSMTFSELSVHLLEVHHFLQGKGSKFRLEPMEIKEILFGGEAFD</sequence>
<dbReference type="RefSeq" id="WP_073072860.1">
    <property type="nucleotide sequence ID" value="NZ_FQXN01000003.1"/>
</dbReference>
<protein>
    <submittedName>
        <fullName evidence="1">Uncharacterized protein</fullName>
    </submittedName>
</protein>
<keyword evidence="2" id="KW-1185">Reference proteome</keyword>
<dbReference type="Proteomes" id="UP000242592">
    <property type="component" value="Unassembled WGS sequence"/>
</dbReference>
<dbReference type="OrthoDB" id="279123at2"/>
<name>A0A1M5SNI5_9BACT</name>
<reference evidence="2" key="1">
    <citation type="submission" date="2016-11" db="EMBL/GenBank/DDBJ databases">
        <authorList>
            <person name="Varghese N."/>
            <person name="Submissions S."/>
        </authorList>
    </citation>
    <scope>NUCLEOTIDE SEQUENCE [LARGE SCALE GENOMIC DNA]</scope>
    <source>
        <strain evidence="2">DSM 15807</strain>
    </source>
</reference>
<gene>
    <name evidence="1" type="ORF">SAMN02745199_0982</name>
</gene>
<dbReference type="STRING" id="1123380.SAMN02745199_0982"/>